<reference evidence="1 2" key="1">
    <citation type="submission" date="2016-11" db="EMBL/GenBank/DDBJ databases">
        <authorList>
            <person name="Jaros S."/>
            <person name="Januszkiewicz K."/>
            <person name="Wedrychowicz H."/>
        </authorList>
    </citation>
    <scope>NUCLEOTIDE SEQUENCE [LARGE SCALE GENOMIC DNA]</scope>
    <source>
        <strain evidence="1 2">DSM 14501</strain>
    </source>
</reference>
<gene>
    <name evidence="1" type="ORF">SAMN02745883_01080</name>
</gene>
<dbReference type="STRING" id="1121266.SAMN02745883_01080"/>
<dbReference type="RefSeq" id="WP_072966375.1">
    <property type="nucleotide sequence ID" value="NZ_FRAJ01000007.1"/>
</dbReference>
<evidence type="ECO:0000313" key="2">
    <source>
        <dbReference type="Proteomes" id="UP000184082"/>
    </source>
</evidence>
<sequence length="129" mass="16306">MYMYYHDDYEYIRYCEIQAHRMYPKIYHELMPHIKRVCEMEDSPNNPMMEPFPNEEKIEKMVEKVYKNYKNGYRDENDESIDEFFRDRHHGIRDIITILLLGELLGRRRRRRRRRRRFFHGYGHPGFFY</sequence>
<accession>A0A1M6P2K1</accession>
<proteinExistence type="predicted"/>
<organism evidence="1 2">
    <name type="scientific">Caminicella sporogenes DSM 14501</name>
    <dbReference type="NCBI Taxonomy" id="1121266"/>
    <lineage>
        <taxon>Bacteria</taxon>
        <taxon>Bacillati</taxon>
        <taxon>Bacillota</taxon>
        <taxon>Clostridia</taxon>
        <taxon>Peptostreptococcales</taxon>
        <taxon>Caminicellaceae</taxon>
        <taxon>Caminicella</taxon>
    </lineage>
</organism>
<dbReference type="Proteomes" id="UP000184082">
    <property type="component" value="Unassembled WGS sequence"/>
</dbReference>
<name>A0A1M6P2K1_9FIRM</name>
<dbReference type="AlphaFoldDB" id="A0A1M6P2K1"/>
<evidence type="ECO:0000313" key="1">
    <source>
        <dbReference type="EMBL" id="SHK02195.1"/>
    </source>
</evidence>
<protein>
    <submittedName>
        <fullName evidence="1">Uncharacterized protein</fullName>
    </submittedName>
</protein>
<dbReference type="EMBL" id="FRAJ01000007">
    <property type="protein sequence ID" value="SHK02195.1"/>
    <property type="molecule type" value="Genomic_DNA"/>
</dbReference>
<keyword evidence="2" id="KW-1185">Reference proteome</keyword>